<evidence type="ECO:0000313" key="2">
    <source>
        <dbReference type="Proteomes" id="UP000076962"/>
    </source>
</evidence>
<protein>
    <submittedName>
        <fullName evidence="1">Uncharacterized protein</fullName>
    </submittedName>
</protein>
<organism evidence="1 2">
    <name type="scientific">Candidatus Thiomargarita nelsonii</name>
    <dbReference type="NCBI Taxonomy" id="1003181"/>
    <lineage>
        <taxon>Bacteria</taxon>
        <taxon>Pseudomonadati</taxon>
        <taxon>Pseudomonadota</taxon>
        <taxon>Gammaproteobacteria</taxon>
        <taxon>Thiotrichales</taxon>
        <taxon>Thiotrichaceae</taxon>
        <taxon>Thiomargarita</taxon>
    </lineage>
</organism>
<accession>A0A176S0S8</accession>
<keyword evidence="2" id="KW-1185">Reference proteome</keyword>
<evidence type="ECO:0000313" key="1">
    <source>
        <dbReference type="EMBL" id="OAD21537.1"/>
    </source>
</evidence>
<name>A0A176S0S8_9GAMM</name>
<proteinExistence type="predicted"/>
<dbReference type="AlphaFoldDB" id="A0A176S0S8"/>
<feature type="non-terminal residue" evidence="1">
    <location>
        <position position="250"/>
    </location>
</feature>
<feature type="non-terminal residue" evidence="1">
    <location>
        <position position="1"/>
    </location>
</feature>
<dbReference type="EMBL" id="LUTY01001563">
    <property type="protein sequence ID" value="OAD21537.1"/>
    <property type="molecule type" value="Genomic_DNA"/>
</dbReference>
<sequence length="250" mass="28282">LSVAQTLYGIRVLNLMALTYRQPLDENGRLNTQAFLEKPYSFLEAYIKKEKNVFWTSTFFIEEGQRWQLASLVCEDEHLSVVPSMPLLAAIAQLHSCEDSTRKAAYMIQEFKARLNAWAQSLPCDIKQGTTIPQICQKMDCPDLTINLPNKKGVCNEAHTIDLAQGRDTEKIVFTPPDSHLIDKYRANKLLTANVDKQIVLIGVTHQTKKVDNVYLVANAVDTLLRFGQLKPPAYKTFIILVIILTLIFA</sequence>
<reference evidence="1 2" key="1">
    <citation type="submission" date="2016-05" db="EMBL/GenBank/DDBJ databases">
        <title>Single-cell genome of chain-forming Candidatus Thiomargarita nelsonii and comparison to other large sulfur-oxidizing bacteria.</title>
        <authorList>
            <person name="Winkel M."/>
            <person name="Salman V."/>
            <person name="Woyke T."/>
            <person name="Schulz-Vogt H."/>
            <person name="Richter M."/>
            <person name="Flood B."/>
            <person name="Bailey J."/>
            <person name="Amann R."/>
            <person name="Mussmann M."/>
        </authorList>
    </citation>
    <scope>NUCLEOTIDE SEQUENCE [LARGE SCALE GENOMIC DNA]</scope>
    <source>
        <strain evidence="1 2">THI036</strain>
    </source>
</reference>
<dbReference type="Proteomes" id="UP000076962">
    <property type="component" value="Unassembled WGS sequence"/>
</dbReference>
<gene>
    <name evidence="1" type="ORF">THIOM_002690</name>
</gene>
<comment type="caution">
    <text evidence="1">The sequence shown here is derived from an EMBL/GenBank/DDBJ whole genome shotgun (WGS) entry which is preliminary data.</text>
</comment>